<feature type="domain" description="Smf/DprA SLOG" evidence="2">
    <location>
        <begin position="76"/>
        <end position="284"/>
    </location>
</feature>
<comment type="caution">
    <text evidence="3">The sequence shown here is derived from an EMBL/GenBank/DDBJ whole genome shotgun (WGS) entry which is preliminary data.</text>
</comment>
<dbReference type="RefSeq" id="WP_057750593.1">
    <property type="nucleotide sequence ID" value="NZ_AZER01000016.1"/>
</dbReference>
<dbReference type="STRING" id="1423746.FD27_GL000821"/>
<dbReference type="PATRIC" id="fig|1423746.3.peg.829"/>
<dbReference type="GO" id="GO:0009294">
    <property type="term" value="P:DNA-mediated transformation"/>
    <property type="evidence" value="ECO:0007669"/>
    <property type="project" value="InterPro"/>
</dbReference>
<organism evidence="3 4">
    <name type="scientific">Limosilactobacillus frumenti DSM 13145</name>
    <dbReference type="NCBI Taxonomy" id="1423746"/>
    <lineage>
        <taxon>Bacteria</taxon>
        <taxon>Bacillati</taxon>
        <taxon>Bacillota</taxon>
        <taxon>Bacilli</taxon>
        <taxon>Lactobacillales</taxon>
        <taxon>Lactobacillaceae</taxon>
        <taxon>Limosilactobacillus</taxon>
    </lineage>
</organism>
<dbReference type="InterPro" id="IPR003488">
    <property type="entry name" value="DprA"/>
</dbReference>
<protein>
    <submittedName>
        <fullName evidence="3">DNA protecting protein DprA</fullName>
    </submittedName>
</protein>
<comment type="similarity">
    <text evidence="1">Belongs to the DprA/Smf family.</text>
</comment>
<dbReference type="Pfam" id="PF02481">
    <property type="entry name" value="DNA_processg_A"/>
    <property type="match status" value="1"/>
</dbReference>
<sequence length="288" mass="31730">MLTIRGFLLRLALCPGLGPVSKYQIWVLARYKWAFNDINLLVEDERLNKQARRALEKHWHSRELTRQVQLNLEQSFITIVDSDYPPQLKEIYCPPLVIFYAGQRTLLSGQMLGVVGARQMTSYGAGVLRGILPTMVAHNLTIVSGLAAGVDGLSHQLALEHHGKTVAVVGCGLDLVYPRQHKKLQAQVMQHGLVLSEYGLGAAPLAFHFPERNRIIAGLAETILVVEARQRSGSLITANLALNENRNVCAIPGRVDAPYSMGCNDLIRAGATPVHNADDLLAEFRSLN</sequence>
<dbReference type="OrthoDB" id="9785707at2"/>
<dbReference type="PANTHER" id="PTHR43022">
    <property type="entry name" value="PROTEIN SMF"/>
    <property type="match status" value="1"/>
</dbReference>
<dbReference type="NCBIfam" id="TIGR00732">
    <property type="entry name" value="dprA"/>
    <property type="match status" value="1"/>
</dbReference>
<dbReference type="SUPFAM" id="SSF102405">
    <property type="entry name" value="MCP/YpsA-like"/>
    <property type="match status" value="1"/>
</dbReference>
<gene>
    <name evidence="3" type="ORF">FD27_GL000821</name>
</gene>
<dbReference type="Proteomes" id="UP000051445">
    <property type="component" value="Unassembled WGS sequence"/>
</dbReference>
<reference evidence="3 4" key="1">
    <citation type="journal article" date="2015" name="Genome Announc.">
        <title>Expanding the biotechnology potential of lactobacilli through comparative genomics of 213 strains and associated genera.</title>
        <authorList>
            <person name="Sun Z."/>
            <person name="Harris H.M."/>
            <person name="McCann A."/>
            <person name="Guo C."/>
            <person name="Argimon S."/>
            <person name="Zhang W."/>
            <person name="Yang X."/>
            <person name="Jeffery I.B."/>
            <person name="Cooney J.C."/>
            <person name="Kagawa T.F."/>
            <person name="Liu W."/>
            <person name="Song Y."/>
            <person name="Salvetti E."/>
            <person name="Wrobel A."/>
            <person name="Rasinkangas P."/>
            <person name="Parkhill J."/>
            <person name="Rea M.C."/>
            <person name="O'Sullivan O."/>
            <person name="Ritari J."/>
            <person name="Douillard F.P."/>
            <person name="Paul Ross R."/>
            <person name="Yang R."/>
            <person name="Briner A.E."/>
            <person name="Felis G.E."/>
            <person name="de Vos W.M."/>
            <person name="Barrangou R."/>
            <person name="Klaenhammer T.R."/>
            <person name="Caufield P.W."/>
            <person name="Cui Y."/>
            <person name="Zhang H."/>
            <person name="O'Toole P.W."/>
        </authorList>
    </citation>
    <scope>NUCLEOTIDE SEQUENCE [LARGE SCALE GENOMIC DNA]</scope>
    <source>
        <strain evidence="3 4">DSM 13145</strain>
    </source>
</reference>
<dbReference type="EMBL" id="AZER01000016">
    <property type="protein sequence ID" value="KRL27074.1"/>
    <property type="molecule type" value="Genomic_DNA"/>
</dbReference>
<dbReference type="Gene3D" id="3.40.50.450">
    <property type="match status" value="1"/>
</dbReference>
<accession>A0A0R1PAH2</accession>
<evidence type="ECO:0000313" key="3">
    <source>
        <dbReference type="EMBL" id="KRL27074.1"/>
    </source>
</evidence>
<dbReference type="AlphaFoldDB" id="A0A0R1PAH2"/>
<name>A0A0R1PAH2_9LACO</name>
<proteinExistence type="inferred from homology"/>
<keyword evidence="4" id="KW-1185">Reference proteome</keyword>
<evidence type="ECO:0000313" key="4">
    <source>
        <dbReference type="Proteomes" id="UP000051445"/>
    </source>
</evidence>
<evidence type="ECO:0000256" key="1">
    <source>
        <dbReference type="ARBA" id="ARBA00006525"/>
    </source>
</evidence>
<dbReference type="PANTHER" id="PTHR43022:SF1">
    <property type="entry name" value="PROTEIN SMF"/>
    <property type="match status" value="1"/>
</dbReference>
<evidence type="ECO:0000259" key="2">
    <source>
        <dbReference type="Pfam" id="PF02481"/>
    </source>
</evidence>
<dbReference type="InterPro" id="IPR057666">
    <property type="entry name" value="DrpA_SLOG"/>
</dbReference>